<dbReference type="Proteomes" id="UP001558713">
    <property type="component" value="Unassembled WGS sequence"/>
</dbReference>
<evidence type="ECO:0000313" key="2">
    <source>
        <dbReference type="EMBL" id="KAL1214404.1"/>
    </source>
</evidence>
<keyword evidence="3" id="KW-1185">Reference proteome</keyword>
<sequence length="115" mass="13199">MVSIYVDDLIFCGNDEMLLEEFKESMKQEFEMTDLGLMRFFLGVEVRQSPDGIHLCQKKYAQEVLERFKMADCNPVKNPIVPGTKLTKEGEEEEVDSTLFNSVVSERIPSEIADK</sequence>
<evidence type="ECO:0000313" key="3">
    <source>
        <dbReference type="Proteomes" id="UP001558713"/>
    </source>
</evidence>
<comment type="caution">
    <text evidence="2">The sequence shown here is derived from an EMBL/GenBank/DDBJ whole genome shotgun (WGS) entry which is preliminary data.</text>
</comment>
<gene>
    <name evidence="2" type="ORF">V5N11_016070</name>
</gene>
<dbReference type="InterPro" id="IPR013103">
    <property type="entry name" value="RVT_2"/>
</dbReference>
<name>A0ABD1BEL9_CARAN</name>
<protein>
    <submittedName>
        <fullName evidence="2">Retrovirus-related Pol polyprotein from transposon RE1</fullName>
    </submittedName>
</protein>
<dbReference type="AlphaFoldDB" id="A0ABD1BEL9"/>
<organism evidence="2 3">
    <name type="scientific">Cardamine amara subsp. amara</name>
    <dbReference type="NCBI Taxonomy" id="228776"/>
    <lineage>
        <taxon>Eukaryota</taxon>
        <taxon>Viridiplantae</taxon>
        <taxon>Streptophyta</taxon>
        <taxon>Embryophyta</taxon>
        <taxon>Tracheophyta</taxon>
        <taxon>Spermatophyta</taxon>
        <taxon>Magnoliopsida</taxon>
        <taxon>eudicotyledons</taxon>
        <taxon>Gunneridae</taxon>
        <taxon>Pentapetalae</taxon>
        <taxon>rosids</taxon>
        <taxon>malvids</taxon>
        <taxon>Brassicales</taxon>
        <taxon>Brassicaceae</taxon>
        <taxon>Cardamineae</taxon>
        <taxon>Cardamine</taxon>
    </lineage>
</organism>
<accession>A0ABD1BEL9</accession>
<dbReference type="Pfam" id="PF07727">
    <property type="entry name" value="RVT_2"/>
    <property type="match status" value="1"/>
</dbReference>
<feature type="domain" description="Reverse transcriptase Ty1/copia-type" evidence="1">
    <location>
        <begin position="1"/>
        <end position="81"/>
    </location>
</feature>
<proteinExistence type="predicted"/>
<evidence type="ECO:0000259" key="1">
    <source>
        <dbReference type="Pfam" id="PF07727"/>
    </source>
</evidence>
<dbReference type="EMBL" id="JBANAX010000314">
    <property type="protein sequence ID" value="KAL1214404.1"/>
    <property type="molecule type" value="Genomic_DNA"/>
</dbReference>
<reference evidence="2 3" key="1">
    <citation type="submission" date="2024-04" db="EMBL/GenBank/DDBJ databases">
        <title>Genome assembly C_amara_ONT_v2.</title>
        <authorList>
            <person name="Yant L."/>
            <person name="Moore C."/>
            <person name="Slenker M."/>
        </authorList>
    </citation>
    <scope>NUCLEOTIDE SEQUENCE [LARGE SCALE GENOMIC DNA]</scope>
    <source>
        <tissue evidence="2">Leaf</tissue>
    </source>
</reference>